<organism evidence="5 6">
    <name type="scientific">Fluctibacter halophilus</name>
    <dbReference type="NCBI Taxonomy" id="226011"/>
    <lineage>
        <taxon>Bacteria</taxon>
        <taxon>Pseudomonadati</taxon>
        <taxon>Pseudomonadota</taxon>
        <taxon>Gammaproteobacteria</taxon>
        <taxon>Alteromonadales</taxon>
        <taxon>Alteromonadaceae</taxon>
        <taxon>Fluctibacter</taxon>
    </lineage>
</organism>
<dbReference type="EMBL" id="JAJEWP010000006">
    <property type="protein sequence ID" value="MCC2617760.1"/>
    <property type="molecule type" value="Genomic_DNA"/>
</dbReference>
<keyword evidence="2" id="KW-0238">DNA-binding</keyword>
<keyword evidence="3" id="KW-0804">Transcription</keyword>
<dbReference type="Pfam" id="PF01638">
    <property type="entry name" value="HxlR"/>
    <property type="match status" value="1"/>
</dbReference>
<dbReference type="InterPro" id="IPR036390">
    <property type="entry name" value="WH_DNA-bd_sf"/>
</dbReference>
<dbReference type="InterPro" id="IPR002577">
    <property type="entry name" value="HTH_HxlR"/>
</dbReference>
<evidence type="ECO:0000256" key="2">
    <source>
        <dbReference type="ARBA" id="ARBA00023125"/>
    </source>
</evidence>
<reference evidence="5 6" key="1">
    <citation type="submission" date="2021-10" db="EMBL/GenBank/DDBJ databases">
        <title>Draft genome of Aestuariibacter halophilus JC2043.</title>
        <authorList>
            <person name="Emsley S.A."/>
            <person name="Pfannmuller K.M."/>
            <person name="Ushijima B."/>
            <person name="Saw J.H."/>
            <person name="Videau P."/>
        </authorList>
    </citation>
    <scope>NUCLEOTIDE SEQUENCE [LARGE SCALE GENOMIC DNA]</scope>
    <source>
        <strain evidence="5 6">JC2043</strain>
    </source>
</reference>
<proteinExistence type="predicted"/>
<gene>
    <name evidence="5" type="ORF">LJ739_16020</name>
</gene>
<evidence type="ECO:0000256" key="3">
    <source>
        <dbReference type="ARBA" id="ARBA00023163"/>
    </source>
</evidence>
<dbReference type="Proteomes" id="UP001520878">
    <property type="component" value="Unassembled WGS sequence"/>
</dbReference>
<evidence type="ECO:0000259" key="4">
    <source>
        <dbReference type="PROSITE" id="PS51118"/>
    </source>
</evidence>
<feature type="domain" description="HTH hxlR-type" evidence="4">
    <location>
        <begin position="11"/>
        <end position="108"/>
    </location>
</feature>
<name>A0ABS8GD24_9ALTE</name>
<accession>A0ABS8GD24</accession>
<sequence length="177" mass="20533">MRWDDISAQTCSIAKATSIFGDRWTLLIVRQLFLGIRRFSDIQQSLGITKHRLTDRLNRLIEEEIVFKHLYDERYNRYEYRLTEKGLDLYPVMITITQWGDKWVCDHDGVPVEYVHTECGEVANPRLCCSCCGKPLSLDNTTLKVGPGIVKKCARDAMSDVDKMLYGRLLDQQEQEP</sequence>
<dbReference type="PROSITE" id="PS51118">
    <property type="entry name" value="HTH_HXLR"/>
    <property type="match status" value="1"/>
</dbReference>
<protein>
    <submittedName>
        <fullName evidence="5">Helix-turn-helix transcriptional regulator</fullName>
    </submittedName>
</protein>
<evidence type="ECO:0000256" key="1">
    <source>
        <dbReference type="ARBA" id="ARBA00023015"/>
    </source>
</evidence>
<dbReference type="PANTHER" id="PTHR33204:SF36">
    <property type="entry name" value="TRANSCRIPTIONAL REGULATORY PROTEIN"/>
    <property type="match status" value="1"/>
</dbReference>
<dbReference type="RefSeq" id="WP_229162126.1">
    <property type="nucleotide sequence ID" value="NZ_JAJEWP010000006.1"/>
</dbReference>
<evidence type="ECO:0000313" key="5">
    <source>
        <dbReference type="EMBL" id="MCC2617760.1"/>
    </source>
</evidence>
<dbReference type="SUPFAM" id="SSF46785">
    <property type="entry name" value="Winged helix' DNA-binding domain"/>
    <property type="match status" value="1"/>
</dbReference>
<evidence type="ECO:0000313" key="6">
    <source>
        <dbReference type="Proteomes" id="UP001520878"/>
    </source>
</evidence>
<dbReference type="Gene3D" id="1.10.10.10">
    <property type="entry name" value="Winged helix-like DNA-binding domain superfamily/Winged helix DNA-binding domain"/>
    <property type="match status" value="1"/>
</dbReference>
<dbReference type="InterPro" id="IPR036388">
    <property type="entry name" value="WH-like_DNA-bd_sf"/>
</dbReference>
<dbReference type="PANTHER" id="PTHR33204">
    <property type="entry name" value="TRANSCRIPTIONAL REGULATOR, MARR FAMILY"/>
    <property type="match status" value="1"/>
</dbReference>
<comment type="caution">
    <text evidence="5">The sequence shown here is derived from an EMBL/GenBank/DDBJ whole genome shotgun (WGS) entry which is preliminary data.</text>
</comment>
<keyword evidence="6" id="KW-1185">Reference proteome</keyword>
<keyword evidence="1" id="KW-0805">Transcription regulation</keyword>